<dbReference type="InterPro" id="IPR008863">
    <property type="entry name" value="Toxic_anion-R_TelA"/>
</dbReference>
<dbReference type="Pfam" id="PF05816">
    <property type="entry name" value="TelA"/>
    <property type="match status" value="1"/>
</dbReference>
<name>A0A419V2W2_9BACL</name>
<dbReference type="PIRSF" id="PIRSF026508">
    <property type="entry name" value="TelA"/>
    <property type="match status" value="1"/>
</dbReference>
<dbReference type="Proteomes" id="UP000285120">
    <property type="component" value="Unassembled WGS sequence"/>
</dbReference>
<keyword evidence="5" id="KW-1185">Reference proteome</keyword>
<dbReference type="PANTHER" id="PTHR38432:SF1">
    <property type="entry name" value="TELA-LIKE PROTEIN SAOUHSC_01408"/>
    <property type="match status" value="1"/>
</dbReference>
<accession>A0A419V2W2</accession>
<evidence type="ECO:0000313" key="5">
    <source>
        <dbReference type="Proteomes" id="UP000285120"/>
    </source>
</evidence>
<keyword evidence="3" id="KW-0175">Coiled coil</keyword>
<evidence type="ECO:0000256" key="3">
    <source>
        <dbReference type="SAM" id="Coils"/>
    </source>
</evidence>
<dbReference type="RefSeq" id="WP_120193190.1">
    <property type="nucleotide sequence ID" value="NZ_RAPK01000009.1"/>
</dbReference>
<protein>
    <submittedName>
        <fullName evidence="4">Uncharacterized protein YaaN involved in tellurite resistance</fullName>
    </submittedName>
</protein>
<dbReference type="OrthoDB" id="2958429at2"/>
<comment type="similarity">
    <text evidence="1 2">Belongs to the TelA family.</text>
</comment>
<organism evidence="4 5">
    <name type="scientific">Sinobaca qinghaiensis</name>
    <dbReference type="NCBI Taxonomy" id="342944"/>
    <lineage>
        <taxon>Bacteria</taxon>
        <taxon>Bacillati</taxon>
        <taxon>Bacillota</taxon>
        <taxon>Bacilli</taxon>
        <taxon>Bacillales</taxon>
        <taxon>Sporolactobacillaceae</taxon>
        <taxon>Sinobaca</taxon>
    </lineage>
</organism>
<reference evidence="4 5" key="1">
    <citation type="submission" date="2018-09" db="EMBL/GenBank/DDBJ databases">
        <title>Genomic Encyclopedia of Archaeal and Bacterial Type Strains, Phase II (KMG-II): from individual species to whole genera.</title>
        <authorList>
            <person name="Goeker M."/>
        </authorList>
    </citation>
    <scope>NUCLEOTIDE SEQUENCE [LARGE SCALE GENOMIC DNA]</scope>
    <source>
        <strain evidence="4 5">DSM 17008</strain>
    </source>
</reference>
<evidence type="ECO:0000313" key="4">
    <source>
        <dbReference type="EMBL" id="RKD72792.1"/>
    </source>
</evidence>
<dbReference type="AlphaFoldDB" id="A0A419V2W2"/>
<proteinExistence type="inferred from homology"/>
<sequence length="345" mass="39539">MDTNEHLNETKEKNTTKEAEQFIQRFRESKDTDALLTSLGGLGQSEQKNAGDSLDSLKRPVKEMMNQEGNDLPDRLYELKSMVSELEPEYLKETKLQKTWNKLLRRNPVEQYSKKYETVEAQVENIVEALLIGRDKLQEDNLMLDQLKITARERIEDLEKQIETGRQLNDMLEQEMTTEEWKDNPAELQKGQVKVISRVKNMSQAVMVLQQSLASVDLIKENNEKLEEAVFNAITMTKNIITVTASIQLALGNQRNVINAVNSVNEATENMILTNAQMLKTNTEDTLRTLEEPAVAMETFKKAYADVQTAIELTEQSNERIVHSGKQFISELDELNKQMKTKLLD</sequence>
<dbReference type="PANTHER" id="PTHR38432">
    <property type="entry name" value="TELA-LIKE PROTEIN SAOUHSC_01408"/>
    <property type="match status" value="1"/>
</dbReference>
<evidence type="ECO:0000256" key="1">
    <source>
        <dbReference type="ARBA" id="ARBA00005541"/>
    </source>
</evidence>
<feature type="coiled-coil region" evidence="3">
    <location>
        <begin position="109"/>
        <end position="175"/>
    </location>
</feature>
<evidence type="ECO:0000256" key="2">
    <source>
        <dbReference type="PIRNR" id="PIRNR026508"/>
    </source>
</evidence>
<gene>
    <name evidence="4" type="ORF">ATL39_1988</name>
</gene>
<comment type="caution">
    <text evidence="4">The sequence shown here is derived from an EMBL/GenBank/DDBJ whole genome shotgun (WGS) entry which is preliminary data.</text>
</comment>
<dbReference type="EMBL" id="RAPK01000009">
    <property type="protein sequence ID" value="RKD72792.1"/>
    <property type="molecule type" value="Genomic_DNA"/>
</dbReference>